<dbReference type="InterPro" id="IPR050630">
    <property type="entry name" value="WD_repeat_EMAP"/>
</dbReference>
<protein>
    <recommendedName>
        <fullName evidence="11">Echinoderm microtubule-associated protein-like 6</fullName>
    </recommendedName>
</protein>
<dbReference type="FunFam" id="2.130.10.10:FF:000044">
    <property type="entry name" value="echinoderm microtubule-associated protein-like 6 isoform X1"/>
    <property type="match status" value="1"/>
</dbReference>
<keyword evidence="2" id="KW-0677">Repeat</keyword>
<evidence type="ECO:0008006" key="11">
    <source>
        <dbReference type="Google" id="ProtNLM"/>
    </source>
</evidence>
<feature type="region of interest" description="Disordered" evidence="4">
    <location>
        <begin position="1362"/>
        <end position="1408"/>
    </location>
</feature>
<dbReference type="Gene3D" id="2.130.10.10">
    <property type="entry name" value="YVTN repeat-like/Quinoprotein amine dehydrogenase"/>
    <property type="match status" value="6"/>
</dbReference>
<dbReference type="PANTHER" id="PTHR13720">
    <property type="entry name" value="WD-40 REPEAT PROTEIN"/>
    <property type="match status" value="1"/>
</dbReference>
<feature type="compositionally biased region" description="Polar residues" evidence="4">
    <location>
        <begin position="1362"/>
        <end position="1379"/>
    </location>
</feature>
<evidence type="ECO:0000256" key="1">
    <source>
        <dbReference type="ARBA" id="ARBA00022574"/>
    </source>
</evidence>
<comment type="caution">
    <text evidence="7">The sequence shown here is derived from an EMBL/GenBank/DDBJ whole genome shotgun (WGS) entry which is preliminary data.</text>
</comment>
<evidence type="ECO:0000259" key="6">
    <source>
        <dbReference type="Pfam" id="PF23414"/>
    </source>
</evidence>
<evidence type="ECO:0000256" key="4">
    <source>
        <dbReference type="SAM" id="MobiDB-lite"/>
    </source>
</evidence>
<name>A0A814R7H4_ADIRI</name>
<dbReference type="PROSITE" id="PS50294">
    <property type="entry name" value="WD_REPEATS_REGION"/>
    <property type="match status" value="1"/>
</dbReference>
<feature type="repeat" description="WD" evidence="3">
    <location>
        <begin position="1157"/>
        <end position="1198"/>
    </location>
</feature>
<evidence type="ECO:0000313" key="8">
    <source>
        <dbReference type="EMBL" id="CAF1254725.1"/>
    </source>
</evidence>
<evidence type="ECO:0000256" key="2">
    <source>
        <dbReference type="ARBA" id="ARBA00022737"/>
    </source>
</evidence>
<organism evidence="7 10">
    <name type="scientific">Adineta ricciae</name>
    <name type="common">Rotifer</name>
    <dbReference type="NCBI Taxonomy" id="249248"/>
    <lineage>
        <taxon>Eukaryota</taxon>
        <taxon>Metazoa</taxon>
        <taxon>Spiralia</taxon>
        <taxon>Gnathifera</taxon>
        <taxon>Rotifera</taxon>
        <taxon>Eurotatoria</taxon>
        <taxon>Bdelloidea</taxon>
        <taxon>Adinetida</taxon>
        <taxon>Adinetidae</taxon>
        <taxon>Adineta</taxon>
    </lineage>
</organism>
<feature type="domain" description="EML-like first beta-propeller" evidence="5">
    <location>
        <begin position="1542"/>
        <end position="1813"/>
    </location>
</feature>
<feature type="domain" description="EML-like second beta-propeller" evidence="6">
    <location>
        <begin position="1835"/>
        <end position="2103"/>
    </location>
</feature>
<dbReference type="FunFam" id="2.130.10.10:FF:000320">
    <property type="entry name" value="echinoderm microtubule-associated protein-like 6"/>
    <property type="match status" value="2"/>
</dbReference>
<dbReference type="PANTHER" id="PTHR13720:SF33">
    <property type="entry name" value="HELP DOMAIN-CONTAINING PROTEIN"/>
    <property type="match status" value="1"/>
</dbReference>
<feature type="domain" description="EML-like first beta-propeller" evidence="5">
    <location>
        <begin position="795"/>
        <end position="1062"/>
    </location>
</feature>
<feature type="repeat" description="WD" evidence="3">
    <location>
        <begin position="600"/>
        <end position="642"/>
    </location>
</feature>
<reference evidence="7" key="1">
    <citation type="submission" date="2021-02" db="EMBL/GenBank/DDBJ databases">
        <authorList>
            <person name="Nowell W R."/>
        </authorList>
    </citation>
    <scope>NUCLEOTIDE SEQUENCE</scope>
</reference>
<proteinExistence type="predicted"/>
<dbReference type="InterPro" id="IPR005108">
    <property type="entry name" value="HELP"/>
</dbReference>
<dbReference type="InterPro" id="IPR055442">
    <property type="entry name" value="Beta-prop_EML-like_2nd"/>
</dbReference>
<evidence type="ECO:0000256" key="3">
    <source>
        <dbReference type="PROSITE-ProRule" id="PRU00221"/>
    </source>
</evidence>
<dbReference type="EMBL" id="CAJNOJ010000109">
    <property type="protein sequence ID" value="CAF1130069.1"/>
    <property type="molecule type" value="Genomic_DNA"/>
</dbReference>
<dbReference type="SUPFAM" id="SSF50978">
    <property type="entry name" value="WD40 repeat-like"/>
    <property type="match status" value="5"/>
</dbReference>
<dbReference type="Pfam" id="PF23414">
    <property type="entry name" value="Beta-prop_EML_2"/>
    <property type="match status" value="3"/>
</dbReference>
<dbReference type="InterPro" id="IPR036322">
    <property type="entry name" value="WD40_repeat_dom_sf"/>
</dbReference>
<evidence type="ECO:0000259" key="5">
    <source>
        <dbReference type="Pfam" id="PF23409"/>
    </source>
</evidence>
<dbReference type="Proteomes" id="UP000663852">
    <property type="component" value="Unassembled WGS sequence"/>
</dbReference>
<feature type="compositionally biased region" description="Acidic residues" evidence="4">
    <location>
        <begin position="1390"/>
        <end position="1403"/>
    </location>
</feature>
<feature type="domain" description="EML-like second beta-propeller" evidence="6">
    <location>
        <begin position="1081"/>
        <end position="1347"/>
    </location>
</feature>
<sequence length="2113" mass="235194">MASNSTAPANVLVGGDRTAPKASLRLEWAYGYRAATCRSNIHLTESGELVYFCAAVAIVQSINDKTNSRQRFFLGHDDDIVSSCLHPNKTTVATGQIGKEARICIWNSQGVMKLESLLQGHTDAVGAMSFNATGDKLASVGIDSENTVKVWQWERGKLLATVSGHSERIFDICYFGDRVITCGVKNIRFWTLLGNTLQYKDGQFGKSGAQILFCIGNFGWKAPEGNDQSDEDNNLCFTGAINGDIIIWKRYKVDRIISAAHHSTIYSIDITPDGFLTSSKDGFVKEWTRDFIHTGQAIRIPSLVSDPEETSVCSVASRNGYCVAGTRDSEIYGFELNSLTNPELLVQGHHETTLSALACHPHQNIFATGGDDCSLRFWNADRMTLITFYPTPFAPLSPPPAIRSLNFSSDGSQIAVGYESGYIEIYPTTLTRQGDTRVAPVKTIHDRTDRIQVLSYSPHDHYLAVGCFDGSFDVYDVKNNFKNLRFKNNTNTLSVTNIDWTDDEQYVQYTGEHQEVFVAKVPSGELITNEQAVGIHNWATFKSFKHREVRGIWNKFAEKTDIVSIDGNNHAGVIAAGDELGLVKLFRFPSEKSGAHFRKYVGHSSRIAAVSFLYDISRLITIGSDDRTILQWTFRSESDSMALVSARRTSVAPTAMKTAIGVDDMETIDEIDGTIENAQLLESAQHANAYVDSDSEDSDSDLSGGEIDSDIEKEKQVAYERTLYREDYQKIKKTLKAKLPPGEKRKKQPDEGLALEYAFGYRGFDCRDNVFCLKSNEIVYHVAALGIVLNTEQNQQRFYNYHTDDILCLAVSTDMSYVATGQNGRDPPIHVWDPMKMETISILKGQHYRGVCAIGFSKDGKRLATVGLDDYKTIVIWEWKKGEKLAAQRGHNDKIFCLRWNPHAENQFVTVGVKHIKFWNHAGGGMTSKQGVFGKASGKQGKQSQMCVVFGKTADSCITGGSDGCIYIWQLTTLLRKIDNAHQGPIFAIAAVQDKGYVTGGKNGKVMLWDPEFKKCIKTYELTNSKLAPDSLGRLTEETTAVRAVTLTRRIVVGTRGGEICEIEKDGTIRVPVQGHAEGEMWGLSCHPKKLEICTVSDDKTARIWSLTERRMLRCKTFDKVLRTCEYSRKGDTIAVGTKDGKFIVLNEADLSEVVTVNHRNQEVSDIKFSPNGGLIAVGTHDNFVDIYNAETRKRVGICKANSSYITHVDWSESGKLLMSNSGAKEQLFYEAPRGTRVTSIKTTDIENMDWATWTGVLGLVCQGIWPPESDVTDVNSTDLTKDKQILATGDDYGLVKLFEFPVKGKFAKYKRYTGHSAHVTRVRWTYDDSYLISIGGRDIATLVWKHVRDREIDINTTTSTTLSKRSATGVNASSTSLTRPLRKERGESDDSDNTDSEEEGYDSDVQHDRNMDYNARILIDPIRTGKKDVPRPTTTGNRRPLHLKVKPSQRKIKEELELVKVALKSGLGLGLLHSMQNRTTSDDPADQDVKPHGRIVDLQLDHIHGYRGFDCRDNLFYLADKDLIVYPAAGAGVVHDIRQGTQRFYLKHTDDIISMAVHTGDKYKNIVATGQIGENPTIRIWDPQTQRTLSVLSGKHKRGVCSLSFSTSGKFLLSVGVDTPYTIAVWRWEEGLNIACSVASDERIFRALFRPNSDTQFVSVGVKHLKFWSLAGNTLVEKKAVITKTADGRRSTKMQTMLSVAFGPDERTYTGSMTGMIFIWRSNTMERSINAHFGPILTMYSSDNCLVTGSKERRSPGSTRVLEPLKVWDFDVNNGRSITFDHPTTDTICVRSVCRNSAGKILIGLKTSDIIEIDEKASGSPSRHIVFGHGEGELWGLAPHPTESIFATGSYDRNLVVWNTTTKGLIAKRDMGREIRSVAFDGEGTLIAVGCRDGQISLVTYSPEEKKLTDVYKSRERSAAIICIKFSPNRKLLVTSSENSCLDFFEVNQTKLSRVGYVTHIADPVLHIDWSTNSKYIRATTTGFHAIIFKVPEGEEVKNAEEMEKIVWNTWTSTFGDDVVGIWPKDVKKDHINCAHATSSTIVTGDDQGAVKLFKFPCPEPGTEGKAFYGHSGNVTNVRFLTNERYLVSLGGDDCCIFLWKCIMESASDDED</sequence>
<dbReference type="SUPFAM" id="SSF63829">
    <property type="entry name" value="Calcium-dependent phosphotriesterase"/>
    <property type="match status" value="1"/>
</dbReference>
<evidence type="ECO:0000313" key="9">
    <source>
        <dbReference type="Proteomes" id="UP000663828"/>
    </source>
</evidence>
<dbReference type="Pfam" id="PF23409">
    <property type="entry name" value="Beta-prop_EML"/>
    <property type="match status" value="3"/>
</dbReference>
<evidence type="ECO:0000313" key="10">
    <source>
        <dbReference type="Proteomes" id="UP000663852"/>
    </source>
</evidence>
<accession>A0A814R7H4</accession>
<dbReference type="SUPFAM" id="SSF117289">
    <property type="entry name" value="Nucleoporin domain"/>
    <property type="match status" value="1"/>
</dbReference>
<dbReference type="InterPro" id="IPR055439">
    <property type="entry name" value="Beta-prop_EML_1st"/>
</dbReference>
<keyword evidence="1 3" id="KW-0853">WD repeat</keyword>
<dbReference type="PROSITE" id="PS50082">
    <property type="entry name" value="WD_REPEATS_2"/>
    <property type="match status" value="3"/>
</dbReference>
<keyword evidence="9" id="KW-1185">Reference proteome</keyword>
<dbReference type="EMBL" id="CAJNOR010002151">
    <property type="protein sequence ID" value="CAF1254725.1"/>
    <property type="molecule type" value="Genomic_DNA"/>
</dbReference>
<dbReference type="OrthoDB" id="47802at2759"/>
<dbReference type="Pfam" id="PF03451">
    <property type="entry name" value="HELP"/>
    <property type="match status" value="3"/>
</dbReference>
<dbReference type="GO" id="GO:0008017">
    <property type="term" value="F:microtubule binding"/>
    <property type="evidence" value="ECO:0007669"/>
    <property type="project" value="TreeGrafter"/>
</dbReference>
<feature type="domain" description="EML-like first beta-propeller" evidence="5">
    <location>
        <begin position="69"/>
        <end position="331"/>
    </location>
</feature>
<dbReference type="SMART" id="SM00320">
    <property type="entry name" value="WD40"/>
    <property type="match status" value="28"/>
</dbReference>
<dbReference type="InterPro" id="IPR001680">
    <property type="entry name" value="WD40_rpt"/>
</dbReference>
<evidence type="ECO:0000313" key="7">
    <source>
        <dbReference type="EMBL" id="CAF1130069.1"/>
    </source>
</evidence>
<dbReference type="InterPro" id="IPR015943">
    <property type="entry name" value="WD40/YVTN_repeat-like_dom_sf"/>
</dbReference>
<feature type="repeat" description="WD" evidence="3">
    <location>
        <begin position="347"/>
        <end position="388"/>
    </location>
</feature>
<gene>
    <name evidence="7" type="ORF">EDS130_LOCUS21528</name>
    <name evidence="8" type="ORF">XAT740_LOCUS26452</name>
</gene>
<dbReference type="FunFam" id="2.130.10.10:FF:000024">
    <property type="entry name" value="Putative echinoderm microtubule-associated protein-like 6"/>
    <property type="match status" value="1"/>
</dbReference>
<dbReference type="Proteomes" id="UP000663828">
    <property type="component" value="Unassembled WGS sequence"/>
</dbReference>
<feature type="domain" description="EML-like second beta-propeller" evidence="6">
    <location>
        <begin position="354"/>
        <end position="633"/>
    </location>
</feature>